<feature type="non-terminal residue" evidence="1">
    <location>
        <position position="126"/>
    </location>
</feature>
<protein>
    <submittedName>
        <fullName evidence="1">Uncharacterized protein</fullName>
    </submittedName>
</protein>
<dbReference type="Proteomes" id="UP001328107">
    <property type="component" value="Unassembled WGS sequence"/>
</dbReference>
<sequence>MSPWRCNHRSSSSGIQDRSCHRPFSFHRSTRMIRLPSPYRPGKAHWLRLSPQLDDVRSRFPACCGSMPTRRRPFCRPSSHLASFPPLLRPGSTLHSPHHRRRNRIRSFPELAVRVGWCNRRRRPWA</sequence>
<comment type="caution">
    <text evidence="1">The sequence shown here is derived from an EMBL/GenBank/DDBJ whole genome shotgun (WGS) entry which is preliminary data.</text>
</comment>
<dbReference type="AlphaFoldDB" id="A0AAN5CW18"/>
<reference evidence="2" key="1">
    <citation type="submission" date="2022-10" db="EMBL/GenBank/DDBJ databases">
        <title>Genome assembly of Pristionchus species.</title>
        <authorList>
            <person name="Yoshida K."/>
            <person name="Sommer R.J."/>
        </authorList>
    </citation>
    <scope>NUCLEOTIDE SEQUENCE [LARGE SCALE GENOMIC DNA]</scope>
    <source>
        <strain evidence="2">RS5460</strain>
    </source>
</reference>
<keyword evidence="2" id="KW-1185">Reference proteome</keyword>
<proteinExistence type="predicted"/>
<accession>A0AAN5CW18</accession>
<dbReference type="EMBL" id="BTRK01000005">
    <property type="protein sequence ID" value="GMR52056.1"/>
    <property type="molecule type" value="Genomic_DNA"/>
</dbReference>
<evidence type="ECO:0000313" key="2">
    <source>
        <dbReference type="Proteomes" id="UP001328107"/>
    </source>
</evidence>
<gene>
    <name evidence="1" type="ORF">PMAYCL1PPCAC_22251</name>
</gene>
<name>A0AAN5CW18_9BILA</name>
<evidence type="ECO:0000313" key="1">
    <source>
        <dbReference type="EMBL" id="GMR52056.1"/>
    </source>
</evidence>
<organism evidence="1 2">
    <name type="scientific">Pristionchus mayeri</name>
    <dbReference type="NCBI Taxonomy" id="1317129"/>
    <lineage>
        <taxon>Eukaryota</taxon>
        <taxon>Metazoa</taxon>
        <taxon>Ecdysozoa</taxon>
        <taxon>Nematoda</taxon>
        <taxon>Chromadorea</taxon>
        <taxon>Rhabditida</taxon>
        <taxon>Rhabditina</taxon>
        <taxon>Diplogasteromorpha</taxon>
        <taxon>Diplogasteroidea</taxon>
        <taxon>Neodiplogasteridae</taxon>
        <taxon>Pristionchus</taxon>
    </lineage>
</organism>